<feature type="compositionally biased region" description="Low complexity" evidence="1">
    <location>
        <begin position="150"/>
        <end position="162"/>
    </location>
</feature>
<feature type="compositionally biased region" description="Basic and acidic residues" evidence="1">
    <location>
        <begin position="204"/>
        <end position="216"/>
    </location>
</feature>
<feature type="region of interest" description="Disordered" evidence="1">
    <location>
        <begin position="85"/>
        <end position="216"/>
    </location>
</feature>
<dbReference type="PANTHER" id="PTHR12722">
    <property type="entry name" value="XAP-5 PROTEIN-RELATED"/>
    <property type="match status" value="1"/>
</dbReference>
<gene>
    <name evidence="3" type="ORF">DTER00134_LOCUS11877</name>
</gene>
<protein>
    <recommendedName>
        <fullName evidence="2">FAM50A/XAP5 C-terminal domain-containing protein</fullName>
    </recommendedName>
</protein>
<dbReference type="InterPro" id="IPR048337">
    <property type="entry name" value="FAM50A/XAP5_C"/>
</dbReference>
<sequence length="378" mass="43249">MFAGGYVGTAEDSNRIRRQEKQREEQRKKHEALQKEGESRVEGAGLRQFSTTTTEALEHAFKNETIGLVTKEEFIKKRMTLAERMEEELKKKQEAEEAALEREKERKRLQKQGAGAKKLSFAMDDEEEAQEEPTPAPSFKLPTPTTAQDTSTSEGAAATSSGKQGDGAVLREGSTGPGLSEDKPPEAKRPRKLGKNPNAPTDFLPDRDRARKEQELREQLKKEYQAQVDKVKAEPLVIVYSYWDGTGHRREVKIKKGDTISGFLKAVREQLVNEFRELRHVSVDNLIYVKEDIILPHHYTFYDLIASKARGKSGPLFDFGVHEDIRVVNDASREKNESHAGKVVERHWYDRNKHIFPASRWEVYDPERKYDTYTIYGD</sequence>
<feature type="region of interest" description="Disordered" evidence="1">
    <location>
        <begin position="1"/>
        <end position="50"/>
    </location>
</feature>
<evidence type="ECO:0000313" key="3">
    <source>
        <dbReference type="EMBL" id="CAE0496804.1"/>
    </source>
</evidence>
<dbReference type="GO" id="GO:0006325">
    <property type="term" value="P:chromatin organization"/>
    <property type="evidence" value="ECO:0007669"/>
    <property type="project" value="TreeGrafter"/>
</dbReference>
<evidence type="ECO:0000259" key="2">
    <source>
        <dbReference type="Pfam" id="PF04921"/>
    </source>
</evidence>
<feature type="compositionally biased region" description="Basic and acidic residues" evidence="1">
    <location>
        <begin position="85"/>
        <end position="106"/>
    </location>
</feature>
<organism evidence="3">
    <name type="scientific">Dunaliella tertiolecta</name>
    <name type="common">Green alga</name>
    <dbReference type="NCBI Taxonomy" id="3047"/>
    <lineage>
        <taxon>Eukaryota</taxon>
        <taxon>Viridiplantae</taxon>
        <taxon>Chlorophyta</taxon>
        <taxon>core chlorophytes</taxon>
        <taxon>Chlorophyceae</taxon>
        <taxon>CS clade</taxon>
        <taxon>Chlamydomonadales</taxon>
        <taxon>Dunaliellaceae</taxon>
        <taxon>Dunaliella</taxon>
    </lineage>
</organism>
<evidence type="ECO:0000256" key="1">
    <source>
        <dbReference type="SAM" id="MobiDB-lite"/>
    </source>
</evidence>
<dbReference type="EMBL" id="HBIP01020002">
    <property type="protein sequence ID" value="CAE0496804.1"/>
    <property type="molecule type" value="Transcribed_RNA"/>
</dbReference>
<feature type="domain" description="FAM50A/XAP5 C-terminal" evidence="2">
    <location>
        <begin position="236"/>
        <end position="374"/>
    </location>
</feature>
<dbReference type="GO" id="GO:0005634">
    <property type="term" value="C:nucleus"/>
    <property type="evidence" value="ECO:0007669"/>
    <property type="project" value="InterPro"/>
</dbReference>
<reference evidence="3" key="1">
    <citation type="submission" date="2021-01" db="EMBL/GenBank/DDBJ databases">
        <authorList>
            <person name="Corre E."/>
            <person name="Pelletier E."/>
            <person name="Niang G."/>
            <person name="Scheremetjew M."/>
            <person name="Finn R."/>
            <person name="Kale V."/>
            <person name="Holt S."/>
            <person name="Cochrane G."/>
            <person name="Meng A."/>
            <person name="Brown T."/>
            <person name="Cohen L."/>
        </authorList>
    </citation>
    <scope>NUCLEOTIDE SEQUENCE</scope>
    <source>
        <strain evidence="3">CCMP1320</strain>
    </source>
</reference>
<name>A0A7S3QYP3_DUNTE</name>
<feature type="compositionally biased region" description="Basic and acidic residues" evidence="1">
    <location>
        <begin position="12"/>
        <end position="41"/>
    </location>
</feature>
<dbReference type="Pfam" id="PF04921">
    <property type="entry name" value="XAP5"/>
    <property type="match status" value="1"/>
</dbReference>
<dbReference type="InterPro" id="IPR007005">
    <property type="entry name" value="XAP5"/>
</dbReference>
<proteinExistence type="predicted"/>
<dbReference type="PANTHER" id="PTHR12722:SF0">
    <property type="entry name" value="PROTEIN FAM50A"/>
    <property type="match status" value="1"/>
</dbReference>
<accession>A0A7S3QYP3</accession>
<dbReference type="AlphaFoldDB" id="A0A7S3QYP3"/>